<dbReference type="Gene3D" id="1.25.10.10">
    <property type="entry name" value="Leucine-rich Repeat Variant"/>
    <property type="match status" value="1"/>
</dbReference>
<name>A0A7R9ERT8_9NEOP</name>
<gene>
    <name evidence="2" type="ORF">TBIB3V08_LOCUS1575</name>
</gene>
<accession>A0A7R9ERT8</accession>
<dbReference type="GO" id="GO:0005912">
    <property type="term" value="C:adherens junction"/>
    <property type="evidence" value="ECO:0007669"/>
    <property type="project" value="TreeGrafter"/>
</dbReference>
<dbReference type="PANTHER" id="PTHR10372:SF27">
    <property type="entry name" value="ADHERENS JUNCTION PROTEIN P120"/>
    <property type="match status" value="1"/>
</dbReference>
<organism evidence="2">
    <name type="scientific">Timema bartmani</name>
    <dbReference type="NCBI Taxonomy" id="61472"/>
    <lineage>
        <taxon>Eukaryota</taxon>
        <taxon>Metazoa</taxon>
        <taxon>Ecdysozoa</taxon>
        <taxon>Arthropoda</taxon>
        <taxon>Hexapoda</taxon>
        <taxon>Insecta</taxon>
        <taxon>Pterygota</taxon>
        <taxon>Neoptera</taxon>
        <taxon>Polyneoptera</taxon>
        <taxon>Phasmatodea</taxon>
        <taxon>Timematodea</taxon>
        <taxon>Timematoidea</taxon>
        <taxon>Timematidae</taxon>
        <taxon>Timema</taxon>
    </lineage>
</organism>
<sequence length="236" mass="26686">MNNGNRNAENTVDGSIRRWWVISSPMTPSILCNVIGTRNCYQSHLRQKEQELAGGCSKERIGKVEYRGSEPAFAWREREWKTIWEKPPPVHPTEIRTSISLSSAVELNTTSTLANYATEADQRNVSSAGEYARKKLRECEGLVDSLLYVVRSAIEKSNIGNKSVENCVCVLRNLSYRCQEVEDPNYDKHPLPTQSRVGAQPKVNSQLYDPGNNAPLEVTTHFWGTVKDVKKKGRKF</sequence>
<evidence type="ECO:0000313" key="2">
    <source>
        <dbReference type="EMBL" id="CAD7438994.1"/>
    </source>
</evidence>
<dbReference type="EMBL" id="OD564572">
    <property type="protein sequence ID" value="CAD7438994.1"/>
    <property type="molecule type" value="Genomic_DNA"/>
</dbReference>
<keyword evidence="1" id="KW-0677">Repeat</keyword>
<dbReference type="GO" id="GO:0098609">
    <property type="term" value="P:cell-cell adhesion"/>
    <property type="evidence" value="ECO:0007669"/>
    <property type="project" value="InterPro"/>
</dbReference>
<dbReference type="GO" id="GO:0005634">
    <property type="term" value="C:nucleus"/>
    <property type="evidence" value="ECO:0007669"/>
    <property type="project" value="TreeGrafter"/>
</dbReference>
<dbReference type="GO" id="GO:0005737">
    <property type="term" value="C:cytoplasm"/>
    <property type="evidence" value="ECO:0007669"/>
    <property type="project" value="TreeGrafter"/>
</dbReference>
<protein>
    <submittedName>
        <fullName evidence="2">Uncharacterized protein</fullName>
    </submittedName>
</protein>
<dbReference type="AlphaFoldDB" id="A0A7R9ERT8"/>
<dbReference type="GO" id="GO:0005886">
    <property type="term" value="C:plasma membrane"/>
    <property type="evidence" value="ECO:0007669"/>
    <property type="project" value="TreeGrafter"/>
</dbReference>
<dbReference type="InterPro" id="IPR028435">
    <property type="entry name" value="Plakophilin/d_Catenin"/>
</dbReference>
<evidence type="ECO:0000256" key="1">
    <source>
        <dbReference type="ARBA" id="ARBA00022737"/>
    </source>
</evidence>
<dbReference type="PANTHER" id="PTHR10372">
    <property type="entry name" value="PLAKOPHILLIN-RELATED"/>
    <property type="match status" value="1"/>
</dbReference>
<reference evidence="2" key="1">
    <citation type="submission" date="2020-11" db="EMBL/GenBank/DDBJ databases">
        <authorList>
            <person name="Tran Van P."/>
        </authorList>
    </citation>
    <scope>NUCLEOTIDE SEQUENCE</scope>
</reference>
<dbReference type="InterPro" id="IPR016024">
    <property type="entry name" value="ARM-type_fold"/>
</dbReference>
<dbReference type="SUPFAM" id="SSF48371">
    <property type="entry name" value="ARM repeat"/>
    <property type="match status" value="1"/>
</dbReference>
<proteinExistence type="predicted"/>
<dbReference type="InterPro" id="IPR011989">
    <property type="entry name" value="ARM-like"/>
</dbReference>